<evidence type="ECO:0000313" key="13">
    <source>
        <dbReference type="Proteomes" id="UP001489902"/>
    </source>
</evidence>
<feature type="domain" description="Plant heme peroxidase family profile" evidence="11">
    <location>
        <begin position="129"/>
        <end position="446"/>
    </location>
</feature>
<evidence type="ECO:0000256" key="8">
    <source>
        <dbReference type="HAMAP-Rule" id="MF_03108"/>
    </source>
</evidence>
<dbReference type="InterPro" id="IPR019793">
    <property type="entry name" value="Peroxidases_heam-ligand_BS"/>
</dbReference>
<dbReference type="PANTHER" id="PTHR30555">
    <property type="entry name" value="HYDROPEROXIDASE I, BIFUNCTIONAL CATALASE-PEROXIDASE"/>
    <property type="match status" value="1"/>
</dbReference>
<dbReference type="InterPro" id="IPR010255">
    <property type="entry name" value="Haem_peroxidase_sf"/>
</dbReference>
<evidence type="ECO:0000256" key="2">
    <source>
        <dbReference type="ARBA" id="ARBA00022617"/>
    </source>
</evidence>
<dbReference type="PRINTS" id="PR00458">
    <property type="entry name" value="PEROXIDASE"/>
</dbReference>
<feature type="cross-link" description="Tryptophyl-tyrosyl-methioninium (Tyr-Met) (with Trp-95)" evidence="8">
    <location>
        <begin position="241"/>
        <end position="267"/>
    </location>
</feature>
<evidence type="ECO:0000259" key="11">
    <source>
        <dbReference type="PROSITE" id="PS50873"/>
    </source>
</evidence>
<comment type="cofactor">
    <cofactor evidence="8">
        <name>heme b</name>
        <dbReference type="ChEBI" id="CHEBI:60344"/>
    </cofactor>
    <text evidence="8">Binds 1 heme b (iron(II)-protoporphyrin IX) group per monomer.</text>
</comment>
<dbReference type="PROSITE" id="PS00436">
    <property type="entry name" value="PEROXIDASE_2"/>
    <property type="match status" value="1"/>
</dbReference>
<accession>A0ABZ2WY64</accession>
<dbReference type="NCBIfam" id="TIGR00198">
    <property type="entry name" value="cat_per_HPI"/>
    <property type="match status" value="1"/>
</dbReference>
<protein>
    <recommendedName>
        <fullName evidence="8 9">Catalase-peroxidase</fullName>
        <shortName evidence="8">CP</shortName>
        <ecNumber evidence="8 9">1.11.1.21</ecNumber>
    </recommendedName>
    <alternativeName>
        <fullName evidence="8">Peroxidase/catalase</fullName>
    </alternativeName>
</protein>
<feature type="site" description="Transition state stabilizer" evidence="8">
    <location>
        <position position="92"/>
    </location>
</feature>
<evidence type="ECO:0000256" key="10">
    <source>
        <dbReference type="SAM" id="MobiDB-lite"/>
    </source>
</evidence>
<dbReference type="EC" id="1.11.1.21" evidence="8 9"/>
<dbReference type="CDD" id="cd00649">
    <property type="entry name" value="catalase_peroxidase_1"/>
    <property type="match status" value="1"/>
</dbReference>
<dbReference type="SUPFAM" id="SSF48113">
    <property type="entry name" value="Heme-dependent peroxidases"/>
    <property type="match status" value="2"/>
</dbReference>
<dbReference type="CDD" id="cd08200">
    <property type="entry name" value="catalase_peroxidase_2"/>
    <property type="match status" value="1"/>
</dbReference>
<dbReference type="InterPro" id="IPR000763">
    <property type="entry name" value="Catalase_peroxidase"/>
</dbReference>
<name>A0ABZ2WY64_9HYPO</name>
<keyword evidence="2 8" id="KW-0349">Heme</keyword>
<evidence type="ECO:0000256" key="5">
    <source>
        <dbReference type="ARBA" id="ARBA00023004"/>
    </source>
</evidence>
<feature type="binding site" description="axial binding residue" evidence="8">
    <location>
        <position position="282"/>
    </location>
    <ligand>
        <name>heme</name>
        <dbReference type="ChEBI" id="CHEBI:30413"/>
    </ligand>
    <ligandPart>
        <name>Fe</name>
        <dbReference type="ChEBI" id="CHEBI:18248"/>
    </ligandPart>
</feature>
<organism evidence="12 13">
    <name type="scientific">Fusarium acuminatum</name>
    <dbReference type="NCBI Taxonomy" id="5515"/>
    <lineage>
        <taxon>Eukaryota</taxon>
        <taxon>Fungi</taxon>
        <taxon>Dikarya</taxon>
        <taxon>Ascomycota</taxon>
        <taxon>Pezizomycotina</taxon>
        <taxon>Sordariomycetes</taxon>
        <taxon>Hypocreomycetidae</taxon>
        <taxon>Hypocreales</taxon>
        <taxon>Nectriaceae</taxon>
        <taxon>Fusarium</taxon>
        <taxon>Fusarium tricinctum species complex</taxon>
    </lineage>
</organism>
<comment type="PTM">
    <text evidence="8">Formation of the three residue Trp-Tyr-Met cross-link is important for the catalase, but not the peroxidase activity of the enzyme.</text>
</comment>
<dbReference type="PROSITE" id="PS50873">
    <property type="entry name" value="PEROXIDASE_4"/>
    <property type="match status" value="1"/>
</dbReference>
<dbReference type="InterPro" id="IPR019794">
    <property type="entry name" value="Peroxidases_AS"/>
</dbReference>
<dbReference type="GO" id="GO:0004601">
    <property type="term" value="F:peroxidase activity"/>
    <property type="evidence" value="ECO:0007669"/>
    <property type="project" value="UniProtKB-KW"/>
</dbReference>
<proteinExistence type="inferred from homology"/>
<dbReference type="Pfam" id="PF00141">
    <property type="entry name" value="peroxidase"/>
    <property type="match status" value="2"/>
</dbReference>
<evidence type="ECO:0000256" key="4">
    <source>
        <dbReference type="ARBA" id="ARBA00023002"/>
    </source>
</evidence>
<sequence length="761" mass="83873">MAEESKCPVAHRVPNVAGHGVTHQQWWPESLKTNILRQHTAVTNPYGENFSYAEAFKTLDFEALKADMRKVMTDSQDWWPADFGHYGGLFVRLSWHAAGTYRVFDGRGGGRQGQQRFAPLNSWPDNVSLDKARRLLWPIKQKYGNKISWADLIILAGTVALEDMGFKTAGFAAGREDTWEADEATYYGGEDTWLGNDVRYSNGHKGTKKPGATDSDEGPHKDIHSRDLEKPLAAAHHGLIYVNPEGPDGNPDPIAAARDIRETFGRMAMNDEETVALIAGGHTVGKTHGAGSTDHVGPEPEAADLAQQGLGWSNSYKTGKGPHTTTSGLEVTWTSTPVKWSHDYLKYLFQFEWELTKSPAGAHQWVAKDAEATVPDAYDSTKKQKPTMLTTDLSLRFDPEYEKISRRFLENPEEFNEAFAKAWFKLTHRDMGPRERYLGPDVPKEVFIWQDPVPERDYKLVDDGDISAIKTEILKSGVDVSKLVSTAWASASTFRGSDFRGGANGARIRLEPQKDWEVNNPAQLSKVLSSLEGIQKKFNDSQSSGKAISLADVIVLAGSAAVEKAAKDAGVNVTVPFIPGRTDATQEQTDVKSADHLQPAADGFRNYGASTDRVKLEHMLIDRAQLLGLSVPEITALIGGLRALNTNWDGSSHGILTKRPGVLTNDFFVNLLDMSTEWKQVGNGDLFEGVDRKTGNKKWTGTRVDLVFGSHAELRATAETYAEAGGQEKLVRDFVAAWTKVMNADRYDVAKGSAQNVSPRL</sequence>
<dbReference type="PANTHER" id="PTHR30555:SF0">
    <property type="entry name" value="CATALASE-PEROXIDASE"/>
    <property type="match status" value="1"/>
</dbReference>
<dbReference type="Gene3D" id="1.10.420.10">
    <property type="entry name" value="Peroxidase, domain 2"/>
    <property type="match status" value="2"/>
</dbReference>
<reference evidence="12 13" key="1">
    <citation type="submission" date="2024-04" db="EMBL/GenBank/DDBJ databases">
        <title>Complete genome sequence of Fusarium acuminatum.</title>
        <authorList>
            <person name="Lan B."/>
        </authorList>
    </citation>
    <scope>NUCLEOTIDE SEQUENCE [LARGE SCALE GENOMIC DNA]</scope>
    <source>
        <strain evidence="12">1A</strain>
    </source>
</reference>
<dbReference type="Proteomes" id="UP001489902">
    <property type="component" value="Chromosome 3"/>
</dbReference>
<evidence type="ECO:0000313" key="12">
    <source>
        <dbReference type="EMBL" id="WZH45609.1"/>
    </source>
</evidence>
<dbReference type="Gene3D" id="1.10.520.10">
    <property type="match status" value="2"/>
</dbReference>
<dbReference type="InterPro" id="IPR002016">
    <property type="entry name" value="Haem_peroxidase"/>
</dbReference>
<dbReference type="HAMAP" id="MF_01961">
    <property type="entry name" value="Catal_peroxid"/>
    <property type="match status" value="1"/>
</dbReference>
<dbReference type="EMBL" id="CP151262">
    <property type="protein sequence ID" value="WZH45609.1"/>
    <property type="molecule type" value="Genomic_DNA"/>
</dbReference>
<evidence type="ECO:0000256" key="3">
    <source>
        <dbReference type="ARBA" id="ARBA00022723"/>
    </source>
</evidence>
<comment type="similarity">
    <text evidence="8 9">Belongs to the peroxidase family. Peroxidase/catalase subfamily.</text>
</comment>
<evidence type="ECO:0000256" key="6">
    <source>
        <dbReference type="ARBA" id="ARBA00023324"/>
    </source>
</evidence>
<keyword evidence="1 8" id="KW-0575">Peroxidase</keyword>
<keyword evidence="4 8" id="KW-0560">Oxidoreductase</keyword>
<dbReference type="PROSITE" id="PS00435">
    <property type="entry name" value="PEROXIDASE_1"/>
    <property type="match status" value="1"/>
</dbReference>
<dbReference type="PRINTS" id="PR00460">
    <property type="entry name" value="BPEROXIDASE"/>
</dbReference>
<evidence type="ECO:0000256" key="7">
    <source>
        <dbReference type="ARBA" id="ARBA00049145"/>
    </source>
</evidence>
<dbReference type="NCBIfam" id="NF011635">
    <property type="entry name" value="PRK15061.1"/>
    <property type="match status" value="1"/>
</dbReference>
<feature type="active site" description="Proton acceptor" evidence="8">
    <location>
        <position position="96"/>
    </location>
</feature>
<keyword evidence="3 8" id="KW-0479">Metal-binding</keyword>
<keyword evidence="6 8" id="KW-0376">Hydrogen peroxide</keyword>
<feature type="region of interest" description="Disordered" evidence="10">
    <location>
        <begin position="198"/>
        <end position="224"/>
    </location>
</feature>
<comment type="caution">
    <text evidence="8">Lacks conserved residue(s) required for the propagation of feature annotation.</text>
</comment>
<gene>
    <name evidence="8" type="primary">katG</name>
    <name evidence="12" type="ORF">QYS62_006673</name>
</gene>
<comment type="catalytic activity">
    <reaction evidence="8 9">
        <text>H2O2 + AH2 = A + 2 H2O</text>
        <dbReference type="Rhea" id="RHEA:30275"/>
        <dbReference type="ChEBI" id="CHEBI:13193"/>
        <dbReference type="ChEBI" id="CHEBI:15377"/>
        <dbReference type="ChEBI" id="CHEBI:16240"/>
        <dbReference type="ChEBI" id="CHEBI:17499"/>
        <dbReference type="EC" id="1.11.1.21"/>
    </reaction>
</comment>
<evidence type="ECO:0000256" key="1">
    <source>
        <dbReference type="ARBA" id="ARBA00022559"/>
    </source>
</evidence>
<keyword evidence="5 8" id="KW-0408">Iron</keyword>
<evidence type="ECO:0000256" key="9">
    <source>
        <dbReference type="RuleBase" id="RU003451"/>
    </source>
</evidence>
<comment type="catalytic activity">
    <reaction evidence="7 8 9">
        <text>2 H2O2 = O2 + 2 H2O</text>
        <dbReference type="Rhea" id="RHEA:20309"/>
        <dbReference type="ChEBI" id="CHEBI:15377"/>
        <dbReference type="ChEBI" id="CHEBI:15379"/>
        <dbReference type="ChEBI" id="CHEBI:16240"/>
        <dbReference type="EC" id="1.11.1.21"/>
    </reaction>
</comment>
<keyword evidence="13" id="KW-1185">Reference proteome</keyword>